<proteinExistence type="predicted"/>
<reference evidence="4" key="1">
    <citation type="submission" date="2016-11" db="EMBL/GenBank/DDBJ databases">
        <authorList>
            <person name="Varghese N."/>
            <person name="Submissions S."/>
        </authorList>
    </citation>
    <scope>NUCLEOTIDE SEQUENCE [LARGE SCALE GENOMIC DNA]</scope>
    <source>
        <strain evidence="4">DSM 27619</strain>
    </source>
</reference>
<keyword evidence="1" id="KW-0175">Coiled coil</keyword>
<dbReference type="OrthoDB" id="6678638at2"/>
<keyword evidence="4" id="KW-1185">Reference proteome</keyword>
<feature type="transmembrane region" description="Helical" evidence="2">
    <location>
        <begin position="44"/>
        <end position="66"/>
    </location>
</feature>
<feature type="transmembrane region" description="Helical" evidence="2">
    <location>
        <begin position="7"/>
        <end position="24"/>
    </location>
</feature>
<protein>
    <submittedName>
        <fullName evidence="3">Putative phage abortive infection protein</fullName>
    </submittedName>
</protein>
<evidence type="ECO:0000256" key="1">
    <source>
        <dbReference type="SAM" id="Coils"/>
    </source>
</evidence>
<keyword evidence="2" id="KW-0472">Membrane</keyword>
<accession>A0A1M5C760</accession>
<evidence type="ECO:0000256" key="2">
    <source>
        <dbReference type="SAM" id="Phobius"/>
    </source>
</evidence>
<feature type="coiled-coil region" evidence="1">
    <location>
        <begin position="66"/>
        <end position="95"/>
    </location>
</feature>
<name>A0A1M5C760_9FLAO</name>
<evidence type="ECO:0000313" key="3">
    <source>
        <dbReference type="EMBL" id="SHF50252.1"/>
    </source>
</evidence>
<gene>
    <name evidence="3" type="ORF">SAMN05443633_104419</name>
</gene>
<keyword evidence="2" id="KW-1133">Transmembrane helix</keyword>
<evidence type="ECO:0000313" key="4">
    <source>
        <dbReference type="Proteomes" id="UP000184518"/>
    </source>
</evidence>
<dbReference type="STRING" id="1416778.SAMN05443633_104419"/>
<keyword evidence="2" id="KW-0812">Transmembrane</keyword>
<dbReference type="Pfam" id="PF16872">
    <property type="entry name" value="putAbiC"/>
    <property type="match status" value="1"/>
</dbReference>
<sequence>MKNDNYLFWLIGIGSLIFMGFTLYENYMYAVHLGSDKQGIFGDMFGASNALFTGLSFTGVIIAILLQRQELKLQRKELELTREEMKLTRLEFNQQNETLTKQQFENTFFQMISMYRDNTEKMTVDIQGVKSEGKPLFQAFNKKLNDDINTFMKNRFKKNNDNVEDKFFDNLEAEKLKLTINELVTIYERRYKSLEDEFVKYFSTIIIILKLVDQAKIDDKFFYISILKSHFTKYETLVVFYQTISQDPNNEFRKLVDRYSIVNDLEVKLIVNPNHFLNYKQKQFLNDYVTQSDKFFSTSTS</sequence>
<dbReference type="InterPro" id="IPR031709">
    <property type="entry name" value="PutAbiC"/>
</dbReference>
<dbReference type="Proteomes" id="UP000184518">
    <property type="component" value="Unassembled WGS sequence"/>
</dbReference>
<dbReference type="AlphaFoldDB" id="A0A1M5C760"/>
<dbReference type="EMBL" id="FQUT01000004">
    <property type="protein sequence ID" value="SHF50252.1"/>
    <property type="molecule type" value="Genomic_DNA"/>
</dbReference>
<dbReference type="RefSeq" id="WP_072956961.1">
    <property type="nucleotide sequence ID" value="NZ_FQUT01000004.1"/>
</dbReference>
<organism evidence="3 4">
    <name type="scientific">Chryseobacterium arachidis</name>
    <dbReference type="NCBI Taxonomy" id="1416778"/>
    <lineage>
        <taxon>Bacteria</taxon>
        <taxon>Pseudomonadati</taxon>
        <taxon>Bacteroidota</taxon>
        <taxon>Flavobacteriia</taxon>
        <taxon>Flavobacteriales</taxon>
        <taxon>Weeksellaceae</taxon>
        <taxon>Chryseobacterium group</taxon>
        <taxon>Chryseobacterium</taxon>
    </lineage>
</organism>